<reference evidence="3" key="1">
    <citation type="submission" date="2018-05" db="EMBL/GenBank/DDBJ databases">
        <authorList>
            <person name="Li Y."/>
        </authorList>
    </citation>
    <scope>NUCLEOTIDE SEQUENCE [LARGE SCALE GENOMIC DNA]</scope>
    <source>
        <strain evidence="3">sk1b4</strain>
    </source>
</reference>
<dbReference type="EMBL" id="QETB01000004">
    <property type="protein sequence ID" value="PWF26016.1"/>
    <property type="molecule type" value="Genomic_DNA"/>
</dbReference>
<dbReference type="GO" id="GO:0016787">
    <property type="term" value="F:hydrolase activity"/>
    <property type="evidence" value="ECO:0007669"/>
    <property type="project" value="UniProtKB-KW"/>
</dbReference>
<evidence type="ECO:0000259" key="1">
    <source>
        <dbReference type="Pfam" id="PF00144"/>
    </source>
</evidence>
<evidence type="ECO:0000313" key="3">
    <source>
        <dbReference type="Proteomes" id="UP000245283"/>
    </source>
</evidence>
<name>A0A2V1K991_9ACTO</name>
<keyword evidence="2" id="KW-0378">Hydrolase</keyword>
<accession>A0A2V1K991</accession>
<dbReference type="InterPro" id="IPR012338">
    <property type="entry name" value="Beta-lactam/transpept-like"/>
</dbReference>
<dbReference type="OrthoDB" id="4281716at2"/>
<dbReference type="SUPFAM" id="SSF56601">
    <property type="entry name" value="beta-lactamase/transpeptidase-like"/>
    <property type="match status" value="1"/>
</dbReference>
<proteinExistence type="predicted"/>
<dbReference type="InterPro" id="IPR001466">
    <property type="entry name" value="Beta-lactam-related"/>
</dbReference>
<dbReference type="Gene3D" id="3.40.710.10">
    <property type="entry name" value="DD-peptidase/beta-lactamase superfamily"/>
    <property type="match status" value="1"/>
</dbReference>
<dbReference type="AlphaFoldDB" id="A0A2V1K991"/>
<protein>
    <submittedName>
        <fullName evidence="2">Serine hydrolase</fullName>
    </submittedName>
</protein>
<dbReference type="RefSeq" id="WP_109093843.1">
    <property type="nucleotide sequence ID" value="NZ_QETB01000004.1"/>
</dbReference>
<organism evidence="2 3">
    <name type="scientific">Ancrocorticia populi</name>
    <dbReference type="NCBI Taxonomy" id="2175228"/>
    <lineage>
        <taxon>Bacteria</taxon>
        <taxon>Bacillati</taxon>
        <taxon>Actinomycetota</taxon>
        <taxon>Actinomycetes</taxon>
        <taxon>Actinomycetales</taxon>
        <taxon>Actinomycetaceae</taxon>
        <taxon>Ancrocorticia</taxon>
    </lineage>
</organism>
<dbReference type="Pfam" id="PF00144">
    <property type="entry name" value="Beta-lactamase"/>
    <property type="match status" value="1"/>
</dbReference>
<sequence length="416" mass="45767">MAIEVVDPESVGVSSEYLSHIDDLVARHMSEDAYQGTVILVARHGKICYFKAFGNANDGVPMERDSIFRLASMSKVPSAAAVMQLWDRGLISLADPIAKYLPEFTQMYVAKEGAGGEDTLVPAANPITIHHLLSMTAGMTNTWWYDAESDKYAYRTVPKYYAEGGVPDDFQITDATLESKVKLLARQPLMANPGEVFDYSNNSVDTLCRLVEVVSGVDFDTYLRRNIFEPLGMNEIWFYPPEEVTDRVAAVYWAGTKDRQTEDFPLGLGMMGVDYGFGGAKRFFSGAGGLHSTTYDYYRFAQMLLNRGELDGVRVLSQSAVDLMTHNEIGDLTNWQLTQNKWGYQLDIQEGVNAPVGSSTYLGGAGAYSWQGFFSTKFVNNPANDTVIMTMSTPGFDGALPHNLLLVAAANAAVEA</sequence>
<evidence type="ECO:0000313" key="2">
    <source>
        <dbReference type="EMBL" id="PWF26016.1"/>
    </source>
</evidence>
<dbReference type="InterPro" id="IPR050789">
    <property type="entry name" value="Diverse_Enzym_Activities"/>
</dbReference>
<dbReference type="PANTHER" id="PTHR43283">
    <property type="entry name" value="BETA-LACTAMASE-RELATED"/>
    <property type="match status" value="1"/>
</dbReference>
<feature type="domain" description="Beta-lactamase-related" evidence="1">
    <location>
        <begin position="21"/>
        <end position="393"/>
    </location>
</feature>
<dbReference type="Proteomes" id="UP000245283">
    <property type="component" value="Unassembled WGS sequence"/>
</dbReference>
<gene>
    <name evidence="2" type="ORF">DD236_07920</name>
</gene>
<comment type="caution">
    <text evidence="2">The sequence shown here is derived from an EMBL/GenBank/DDBJ whole genome shotgun (WGS) entry which is preliminary data.</text>
</comment>
<keyword evidence="3" id="KW-1185">Reference proteome</keyword>
<dbReference type="PANTHER" id="PTHR43283:SF3">
    <property type="entry name" value="BETA-LACTAMASE FAMILY PROTEIN (AFU_ORTHOLOGUE AFUA_5G07500)"/>
    <property type="match status" value="1"/>
</dbReference>